<sequence length="421" mass="46039">MKPATLLLTPAAGISPAEVDAWEDRIELLSQRHFLDGIANWQSVNIVPLMLIGILGLYQPDWRLTAALIALNGLCLAAMFAITRYLQRADNPPSKQRLWQFYNGLAFLSGGLWAGLMFPVAATLGKDINSTFVCVIIIVSVAVTSMVIATRWRGFVHFLAGVMLCLVPQTIAYIDLIGPIPLIATIALGPALWGLAAAVYRQDRSLIRVQLEKDHLAQELSRALEKAEFLANRDSLTGLYNRRAFETVASTLRSAPDSAPICLVLIDLDHFKSINDRYGHATGDSVLQSAARVIVESMRPNDILGRGDGAVARWGGEEFLLMLPNCALPLAVQIAERLRVRLGELTDPAWSADLVVSGSFGVACWAPEAALHQCISDADQAMYRAKQAGRNRVEVCQAGDRAATPHKPDRQRRLNRADAQD</sequence>
<feature type="transmembrane region" description="Helical" evidence="5">
    <location>
        <begin position="64"/>
        <end position="86"/>
    </location>
</feature>
<dbReference type="Gene3D" id="3.30.70.270">
    <property type="match status" value="1"/>
</dbReference>
<dbReference type="InterPro" id="IPR000160">
    <property type="entry name" value="GGDEF_dom"/>
</dbReference>
<evidence type="ECO:0000259" key="6">
    <source>
        <dbReference type="PROSITE" id="PS50887"/>
    </source>
</evidence>
<evidence type="ECO:0000256" key="1">
    <source>
        <dbReference type="ARBA" id="ARBA00012528"/>
    </source>
</evidence>
<evidence type="ECO:0000313" key="8">
    <source>
        <dbReference type="Proteomes" id="UP000184391"/>
    </source>
</evidence>
<dbReference type="STRING" id="198312.SAMN02745193_01452"/>
<dbReference type="SUPFAM" id="SSF55073">
    <property type="entry name" value="Nucleotide cyclase"/>
    <property type="match status" value="1"/>
</dbReference>
<dbReference type="PROSITE" id="PS50887">
    <property type="entry name" value="GGDEF"/>
    <property type="match status" value="1"/>
</dbReference>
<keyword evidence="3" id="KW-0175">Coiled coil</keyword>
<proteinExistence type="predicted"/>
<dbReference type="InterPro" id="IPR029787">
    <property type="entry name" value="Nucleotide_cyclase"/>
</dbReference>
<feature type="region of interest" description="Disordered" evidence="4">
    <location>
        <begin position="399"/>
        <end position="421"/>
    </location>
</feature>
<dbReference type="GO" id="GO:1902201">
    <property type="term" value="P:negative regulation of bacterial-type flagellum-dependent cell motility"/>
    <property type="evidence" value="ECO:0007669"/>
    <property type="project" value="TreeGrafter"/>
</dbReference>
<dbReference type="InterPro" id="IPR050469">
    <property type="entry name" value="Diguanylate_Cyclase"/>
</dbReference>
<dbReference type="GO" id="GO:0052621">
    <property type="term" value="F:diguanylate cyclase activity"/>
    <property type="evidence" value="ECO:0007669"/>
    <property type="project" value="UniProtKB-EC"/>
</dbReference>
<feature type="compositionally biased region" description="Basic and acidic residues" evidence="4">
    <location>
        <begin position="406"/>
        <end position="421"/>
    </location>
</feature>
<keyword evidence="5" id="KW-1133">Transmembrane helix</keyword>
<dbReference type="FunFam" id="3.30.70.270:FF:000001">
    <property type="entry name" value="Diguanylate cyclase domain protein"/>
    <property type="match status" value="1"/>
</dbReference>
<dbReference type="PANTHER" id="PTHR45138:SF9">
    <property type="entry name" value="DIGUANYLATE CYCLASE DGCM-RELATED"/>
    <property type="match status" value="1"/>
</dbReference>
<dbReference type="NCBIfam" id="TIGR00254">
    <property type="entry name" value="GGDEF"/>
    <property type="match status" value="1"/>
</dbReference>
<evidence type="ECO:0000256" key="3">
    <source>
        <dbReference type="SAM" id="Coils"/>
    </source>
</evidence>
<name>A0A1M7SCQ3_9SPHN</name>
<gene>
    <name evidence="7" type="ORF">SAMN02745193_01452</name>
</gene>
<dbReference type="PANTHER" id="PTHR45138">
    <property type="entry name" value="REGULATORY COMPONENTS OF SENSORY TRANSDUCTION SYSTEM"/>
    <property type="match status" value="1"/>
</dbReference>
<dbReference type="GO" id="GO:0043709">
    <property type="term" value="P:cell adhesion involved in single-species biofilm formation"/>
    <property type="evidence" value="ECO:0007669"/>
    <property type="project" value="TreeGrafter"/>
</dbReference>
<dbReference type="GO" id="GO:0005886">
    <property type="term" value="C:plasma membrane"/>
    <property type="evidence" value="ECO:0007669"/>
    <property type="project" value="TreeGrafter"/>
</dbReference>
<organism evidence="7 8">
    <name type="scientific">Erythrobacter sanguineus</name>
    <dbReference type="NCBI Taxonomy" id="198312"/>
    <lineage>
        <taxon>Bacteria</taxon>
        <taxon>Pseudomonadati</taxon>
        <taxon>Pseudomonadota</taxon>
        <taxon>Alphaproteobacteria</taxon>
        <taxon>Sphingomonadales</taxon>
        <taxon>Erythrobacteraceae</taxon>
        <taxon>Erythrobacter/Porphyrobacter group</taxon>
        <taxon>Erythrobacter</taxon>
    </lineage>
</organism>
<dbReference type="Pfam" id="PF00990">
    <property type="entry name" value="GGDEF"/>
    <property type="match status" value="1"/>
</dbReference>
<dbReference type="EC" id="2.7.7.65" evidence="1"/>
<keyword evidence="8" id="KW-1185">Reference proteome</keyword>
<keyword evidence="5" id="KW-0472">Membrane</keyword>
<dbReference type="InterPro" id="IPR043128">
    <property type="entry name" value="Rev_trsase/Diguanyl_cyclase"/>
</dbReference>
<dbReference type="AlphaFoldDB" id="A0A1M7SCQ3"/>
<evidence type="ECO:0000256" key="5">
    <source>
        <dbReference type="SAM" id="Phobius"/>
    </source>
</evidence>
<feature type="transmembrane region" description="Helical" evidence="5">
    <location>
        <begin position="128"/>
        <end position="148"/>
    </location>
</feature>
<dbReference type="Proteomes" id="UP000184391">
    <property type="component" value="Unassembled WGS sequence"/>
</dbReference>
<dbReference type="EMBL" id="FRDF01000007">
    <property type="protein sequence ID" value="SHN56260.1"/>
    <property type="molecule type" value="Genomic_DNA"/>
</dbReference>
<feature type="transmembrane region" description="Helical" evidence="5">
    <location>
        <begin position="155"/>
        <end position="174"/>
    </location>
</feature>
<comment type="catalytic activity">
    <reaction evidence="2">
        <text>2 GTP = 3',3'-c-di-GMP + 2 diphosphate</text>
        <dbReference type="Rhea" id="RHEA:24898"/>
        <dbReference type="ChEBI" id="CHEBI:33019"/>
        <dbReference type="ChEBI" id="CHEBI:37565"/>
        <dbReference type="ChEBI" id="CHEBI:58805"/>
        <dbReference type="EC" id="2.7.7.65"/>
    </reaction>
</comment>
<evidence type="ECO:0000256" key="2">
    <source>
        <dbReference type="ARBA" id="ARBA00034247"/>
    </source>
</evidence>
<evidence type="ECO:0000256" key="4">
    <source>
        <dbReference type="SAM" id="MobiDB-lite"/>
    </source>
</evidence>
<dbReference type="RefSeq" id="WP_072673989.1">
    <property type="nucleotide sequence ID" value="NZ_FRDF01000007.1"/>
</dbReference>
<feature type="transmembrane region" description="Helical" evidence="5">
    <location>
        <begin position="98"/>
        <end position="122"/>
    </location>
</feature>
<dbReference type="CDD" id="cd01949">
    <property type="entry name" value="GGDEF"/>
    <property type="match status" value="1"/>
</dbReference>
<evidence type="ECO:0000313" key="7">
    <source>
        <dbReference type="EMBL" id="SHN56260.1"/>
    </source>
</evidence>
<accession>A0A1M7SCQ3</accession>
<feature type="transmembrane region" description="Helical" evidence="5">
    <location>
        <begin position="180"/>
        <end position="200"/>
    </location>
</feature>
<feature type="domain" description="GGDEF" evidence="6">
    <location>
        <begin position="259"/>
        <end position="398"/>
    </location>
</feature>
<keyword evidence="5" id="KW-0812">Transmembrane</keyword>
<protein>
    <recommendedName>
        <fullName evidence="1">diguanylate cyclase</fullName>
        <ecNumber evidence="1">2.7.7.65</ecNumber>
    </recommendedName>
</protein>
<dbReference type="OrthoDB" id="9812260at2"/>
<feature type="coiled-coil region" evidence="3">
    <location>
        <begin position="206"/>
        <end position="233"/>
    </location>
</feature>
<reference evidence="8" key="1">
    <citation type="submission" date="2016-12" db="EMBL/GenBank/DDBJ databases">
        <authorList>
            <person name="Varghese N."/>
            <person name="Submissions S."/>
        </authorList>
    </citation>
    <scope>NUCLEOTIDE SEQUENCE [LARGE SCALE GENOMIC DNA]</scope>
    <source>
        <strain evidence="8">DSM 11032</strain>
    </source>
</reference>
<dbReference type="SMART" id="SM00267">
    <property type="entry name" value="GGDEF"/>
    <property type="match status" value="1"/>
</dbReference>